<dbReference type="Proteomes" id="UP000048908">
    <property type="component" value="Unassembled WGS sequence"/>
</dbReference>
<evidence type="ECO:0000256" key="4">
    <source>
        <dbReference type="ARBA" id="ARBA00022679"/>
    </source>
</evidence>
<comment type="catalytic activity">
    <reaction evidence="8 9">
        <text>dTTP + alpha-D-glucose 1-phosphate + H(+) = dTDP-alpha-D-glucose + diphosphate</text>
        <dbReference type="Rhea" id="RHEA:15225"/>
        <dbReference type="ChEBI" id="CHEBI:15378"/>
        <dbReference type="ChEBI" id="CHEBI:33019"/>
        <dbReference type="ChEBI" id="CHEBI:37568"/>
        <dbReference type="ChEBI" id="CHEBI:57477"/>
        <dbReference type="ChEBI" id="CHEBI:58601"/>
        <dbReference type="EC" id="2.7.7.24"/>
    </reaction>
</comment>
<keyword evidence="12" id="KW-1185">Reference proteome</keyword>
<dbReference type="PANTHER" id="PTHR43532:SF1">
    <property type="entry name" value="GLUCOSE-1-PHOSPHATE THYMIDYLYLTRANSFERASE 1"/>
    <property type="match status" value="1"/>
</dbReference>
<evidence type="ECO:0000259" key="10">
    <source>
        <dbReference type="Pfam" id="PF00483"/>
    </source>
</evidence>
<dbReference type="CDD" id="cd02538">
    <property type="entry name" value="G1P_TT_short"/>
    <property type="match status" value="1"/>
</dbReference>
<dbReference type="InterPro" id="IPR029044">
    <property type="entry name" value="Nucleotide-diphossugar_trans"/>
</dbReference>
<evidence type="ECO:0000256" key="7">
    <source>
        <dbReference type="ARBA" id="ARBA00022842"/>
    </source>
</evidence>
<dbReference type="STRING" id="282197.SAMN04488517_10228"/>
<evidence type="ECO:0000256" key="9">
    <source>
        <dbReference type="RuleBase" id="RU003706"/>
    </source>
</evidence>
<evidence type="ECO:0000256" key="8">
    <source>
        <dbReference type="ARBA" id="ARBA00049336"/>
    </source>
</evidence>
<gene>
    <name evidence="11" type="primary">rmlA2</name>
    <name evidence="11" type="ORF">JAN5088_01980</name>
</gene>
<dbReference type="AlphaFoldDB" id="A0A0M6XQ09"/>
<evidence type="ECO:0000256" key="3">
    <source>
        <dbReference type="ARBA" id="ARBA00012461"/>
    </source>
</evidence>
<protein>
    <recommendedName>
        <fullName evidence="3 9">Glucose-1-phosphate thymidylyltransferase</fullName>
        <ecNumber evidence="3 9">2.7.7.24</ecNumber>
    </recommendedName>
</protein>
<dbReference type="NCBIfam" id="TIGR01207">
    <property type="entry name" value="rmlA"/>
    <property type="match status" value="1"/>
</dbReference>
<dbReference type="Gene3D" id="3.90.550.10">
    <property type="entry name" value="Spore Coat Polysaccharide Biosynthesis Protein SpsA, Chain A"/>
    <property type="match status" value="1"/>
</dbReference>
<dbReference type="EC" id="2.7.7.24" evidence="3 9"/>
<name>A0A0M6XQ09_9RHOB</name>
<dbReference type="SUPFAM" id="SSF53448">
    <property type="entry name" value="Nucleotide-diphospho-sugar transferases"/>
    <property type="match status" value="1"/>
</dbReference>
<dbReference type="GO" id="GO:0046872">
    <property type="term" value="F:metal ion binding"/>
    <property type="evidence" value="ECO:0007669"/>
    <property type="project" value="UniProtKB-KW"/>
</dbReference>
<accession>A0A0M6XQ09</accession>
<keyword evidence="4 9" id="KW-0808">Transferase</keyword>
<dbReference type="FunFam" id="3.90.550.10:FF:000023">
    <property type="entry name" value="Glucose-1-phosphate thymidylyltransferase"/>
    <property type="match status" value="1"/>
</dbReference>
<sequence>MTTTARKGIILAGGSGTRLYPVTAGVSKQLLPVYDKPMIYYPISVLMLTGIREIAIITTPEDQAQFRRTLGDGSQWGLRLTYVAQPSPDGLAQAYLLAEEFLDGAPSAMVLGDNVFFGHGLPEILRAADARTDGGTVFGYQVADPERYGVVDFDADGRARQIIEKPAVPPSNYAVTGLYFLDGTAPARARDIAPSPRGELEITSLLQMYLDDGALSVERMGRGYAWLDTGTHGSLLDAGNFVRTLEKRQGLQTGCLEEIAFHAGWIDRDCLLDQAGRYSKNGYGAYLRNLTDEARTA</sequence>
<evidence type="ECO:0000256" key="6">
    <source>
        <dbReference type="ARBA" id="ARBA00022723"/>
    </source>
</evidence>
<comment type="function">
    <text evidence="9">Catalyzes the formation of dTDP-glucose, from dTTP and glucose 1-phosphate, as well as its pyrophosphorolysis.</text>
</comment>
<dbReference type="OrthoDB" id="9801810at2"/>
<keyword evidence="7 9" id="KW-0460">Magnesium</keyword>
<evidence type="ECO:0000313" key="12">
    <source>
        <dbReference type="Proteomes" id="UP000048908"/>
    </source>
</evidence>
<evidence type="ECO:0000256" key="5">
    <source>
        <dbReference type="ARBA" id="ARBA00022695"/>
    </source>
</evidence>
<comment type="similarity">
    <text evidence="2 9">Belongs to the glucose-1-phosphate thymidylyltransferase family.</text>
</comment>
<dbReference type="RefSeq" id="WP_055682637.1">
    <property type="nucleotide sequence ID" value="NZ_CANMUL010000001.1"/>
</dbReference>
<keyword evidence="5 9" id="KW-0548">Nucleotidyltransferase</keyword>
<dbReference type="Pfam" id="PF00483">
    <property type="entry name" value="NTP_transferase"/>
    <property type="match status" value="1"/>
</dbReference>
<comment type="cofactor">
    <cofactor evidence="1">
        <name>Mg(2+)</name>
        <dbReference type="ChEBI" id="CHEBI:18420"/>
    </cofactor>
</comment>
<proteinExistence type="inferred from homology"/>
<dbReference type="InterPro" id="IPR005835">
    <property type="entry name" value="NTP_transferase_dom"/>
</dbReference>
<feature type="domain" description="Nucleotidyl transferase" evidence="10">
    <location>
        <begin position="7"/>
        <end position="242"/>
    </location>
</feature>
<reference evidence="11 12" key="1">
    <citation type="submission" date="2015-07" db="EMBL/GenBank/DDBJ databases">
        <authorList>
            <person name="Noorani M."/>
        </authorList>
    </citation>
    <scope>NUCLEOTIDE SEQUENCE [LARGE SCALE GENOMIC DNA]</scope>
    <source>
        <strain evidence="11 12">CECT 5088</strain>
    </source>
</reference>
<evidence type="ECO:0000256" key="2">
    <source>
        <dbReference type="ARBA" id="ARBA00010480"/>
    </source>
</evidence>
<dbReference type="GO" id="GO:0008879">
    <property type="term" value="F:glucose-1-phosphate thymidylyltransferase activity"/>
    <property type="evidence" value="ECO:0007669"/>
    <property type="project" value="UniProtKB-EC"/>
</dbReference>
<dbReference type="EMBL" id="CXPG01000020">
    <property type="protein sequence ID" value="CTQ33199.1"/>
    <property type="molecule type" value="Genomic_DNA"/>
</dbReference>
<dbReference type="InterPro" id="IPR005907">
    <property type="entry name" value="G1P_thy_trans_s"/>
</dbReference>
<organism evidence="11 12">
    <name type="scientific">Jannaschia rubra</name>
    <dbReference type="NCBI Taxonomy" id="282197"/>
    <lineage>
        <taxon>Bacteria</taxon>
        <taxon>Pseudomonadati</taxon>
        <taxon>Pseudomonadota</taxon>
        <taxon>Alphaproteobacteria</taxon>
        <taxon>Rhodobacterales</taxon>
        <taxon>Roseobacteraceae</taxon>
        <taxon>Jannaschia</taxon>
    </lineage>
</organism>
<keyword evidence="6 9" id="KW-0479">Metal-binding</keyword>
<dbReference type="PANTHER" id="PTHR43532">
    <property type="entry name" value="GLUCOSE-1-PHOSPHATE THYMIDYLYLTRANSFERASE"/>
    <property type="match status" value="1"/>
</dbReference>
<evidence type="ECO:0000313" key="11">
    <source>
        <dbReference type="EMBL" id="CTQ33199.1"/>
    </source>
</evidence>
<evidence type="ECO:0000256" key="1">
    <source>
        <dbReference type="ARBA" id="ARBA00001946"/>
    </source>
</evidence>